<evidence type="ECO:0000313" key="2">
    <source>
        <dbReference type="Proteomes" id="UP000198481"/>
    </source>
</evidence>
<sequence>MKDKYCDYCGKVINRGSPQYYRKKYCCESHKQMHNRRKKNIGTRQTKRLSNLPVNKEWLYIARECKRAGTVQIMSMHTVDSLRELIQLICSHPKGNMEINHVYPVNGYDRIGLLHPLNLFYGGSAQNRKFGKKSFEGAGYSISRTELNDKWSISKETSDKNTLKLLMKFLGGVLLEYVKTYPVNQYGKIKIIDSIIKLDKTGKYTRENLISMPSFGLSSIKAELHGVKLNGFYLPPRKNRSKVLIYLEELSRISRDASGSWAENCEYMKSVFLAGAAALLNAGYQPELSEIYKTYGRDAIRHENRFMRKAGKAKYSSFKDFLYLQTADCLVGKKIDKKMLSSVVDKYTETRKGDYTFRISSIDLTGCSEYHPDAFEEHMMYMS</sequence>
<accession>A0A1H2A6K1</accession>
<protein>
    <submittedName>
        <fullName evidence="1">Uncharacterized protein</fullName>
    </submittedName>
</protein>
<dbReference type="EMBL" id="LT629762">
    <property type="protein sequence ID" value="SDT41608.1"/>
    <property type="molecule type" value="Genomic_DNA"/>
</dbReference>
<organism evidence="1 2">
    <name type="scientific">Pseudomonas prosekii</name>
    <dbReference type="NCBI Taxonomy" id="1148509"/>
    <lineage>
        <taxon>Bacteria</taxon>
        <taxon>Pseudomonadati</taxon>
        <taxon>Pseudomonadota</taxon>
        <taxon>Gammaproteobacteria</taxon>
        <taxon>Pseudomonadales</taxon>
        <taxon>Pseudomonadaceae</taxon>
        <taxon>Pseudomonas</taxon>
    </lineage>
</organism>
<name>A0A1H2A6K1_9PSED</name>
<dbReference type="Proteomes" id="UP000198481">
    <property type="component" value="Chromosome I"/>
</dbReference>
<gene>
    <name evidence="1" type="ORF">SAMN05216222_4291</name>
</gene>
<evidence type="ECO:0000313" key="1">
    <source>
        <dbReference type="EMBL" id="SDT41608.1"/>
    </source>
</evidence>
<dbReference type="AlphaFoldDB" id="A0A1H2A6K1"/>
<dbReference type="RefSeq" id="WP_157720177.1">
    <property type="nucleotide sequence ID" value="NZ_LT629762.1"/>
</dbReference>
<reference evidence="1 2" key="1">
    <citation type="submission" date="2016-10" db="EMBL/GenBank/DDBJ databases">
        <authorList>
            <person name="de Groot N.N."/>
        </authorList>
    </citation>
    <scope>NUCLEOTIDE SEQUENCE [LARGE SCALE GENOMIC DNA]</scope>
    <source>
        <strain evidence="1 2">LMG 26867</strain>
    </source>
</reference>
<proteinExistence type="predicted"/>